<keyword evidence="4 9" id="KW-0456">Lyase</keyword>
<reference evidence="9 10" key="1">
    <citation type="submission" date="2019-03" db="EMBL/GenBank/DDBJ databases">
        <title>Draft genome sequences of novel Actinobacteria.</title>
        <authorList>
            <person name="Sahin N."/>
            <person name="Ay H."/>
            <person name="Saygin H."/>
        </authorList>
    </citation>
    <scope>NUCLEOTIDE SEQUENCE [LARGE SCALE GENOMIC DNA]</scope>
    <source>
        <strain evidence="9 10">6K102</strain>
    </source>
</reference>
<dbReference type="PANTHER" id="PTHR48073:SF5">
    <property type="entry name" value="O-SUCCINYLBENZOATE SYNTHASE"/>
    <property type="match status" value="1"/>
</dbReference>
<dbReference type="InterPro" id="IPR029017">
    <property type="entry name" value="Enolase-like_N"/>
</dbReference>
<dbReference type="InterPro" id="IPR013341">
    <property type="entry name" value="Mandelate_racemase_N_dom"/>
</dbReference>
<dbReference type="SFLD" id="SFLDG00180">
    <property type="entry name" value="muconate_cycloisomerase"/>
    <property type="match status" value="1"/>
</dbReference>
<dbReference type="EC" id="4.2.1.113" evidence="5 6"/>
<dbReference type="InterPro" id="IPR029065">
    <property type="entry name" value="Enolase_C-like"/>
</dbReference>
<feature type="compositionally biased region" description="Low complexity" evidence="7">
    <location>
        <begin position="379"/>
        <end position="393"/>
    </location>
</feature>
<dbReference type="GO" id="GO:0016854">
    <property type="term" value="F:racemase and epimerase activity"/>
    <property type="evidence" value="ECO:0007669"/>
    <property type="project" value="UniProtKB-ARBA"/>
</dbReference>
<dbReference type="GO" id="GO:0009234">
    <property type="term" value="P:menaquinone biosynthetic process"/>
    <property type="evidence" value="ECO:0007669"/>
    <property type="project" value="UniProtKB-UniRule"/>
</dbReference>
<evidence type="ECO:0000259" key="8">
    <source>
        <dbReference type="SMART" id="SM00922"/>
    </source>
</evidence>
<evidence type="ECO:0000256" key="4">
    <source>
        <dbReference type="ARBA" id="ARBA00023239"/>
    </source>
</evidence>
<dbReference type="GO" id="GO:0046872">
    <property type="term" value="F:metal ion binding"/>
    <property type="evidence" value="ECO:0007669"/>
    <property type="project" value="UniProtKB-KW"/>
</dbReference>
<keyword evidence="10" id="KW-1185">Reference proteome</keyword>
<dbReference type="SFLD" id="SFLDS00001">
    <property type="entry name" value="Enolase"/>
    <property type="match status" value="1"/>
</dbReference>
<dbReference type="UniPathway" id="UPA00079"/>
<dbReference type="Pfam" id="PF13378">
    <property type="entry name" value="MR_MLE_C"/>
    <property type="match status" value="1"/>
</dbReference>
<keyword evidence="2" id="KW-0479">Metal-binding</keyword>
<dbReference type="InterPro" id="IPR036849">
    <property type="entry name" value="Enolase-like_C_sf"/>
</dbReference>
<evidence type="ECO:0000256" key="3">
    <source>
        <dbReference type="ARBA" id="ARBA00022842"/>
    </source>
</evidence>
<dbReference type="AlphaFoldDB" id="A0A4R5FXK5"/>
<sequence>MRIVEASLHLVRLPLVHAFQTSSHRKTHLDHILVRLVEESGAEGWGEIASPSDPFYCPETTETCWHIAERYLLPSVVDAVWEHPAELARLWRKVRGNRFAIAGVDAAGWALWSEIRGVPLAKALGGTRSEVVAGVSLGIEPTYDALLDQVRRQIDAGYPRVKLKIAPGWDTEPVRLVREAFPDLAIHVDANGAYGETAEELAVLRGLDDFGLLMIEQPFAPRNLVAHAALQRGVRTPVCLDESVDTLDDLRTALALGAGRVLNIKVSRMGGLTAAVAAHDLAREHGVDVWCGGMHEFGIGRAANVALSSLPGFTLPSDVSASAKYYARDVVQPEVVADQGVVRVPDGPGLGHTVDAAFIGENRLKETTITAPATSARRGSPPAADPATAGSAA</sequence>
<dbReference type="SUPFAM" id="SSF51604">
    <property type="entry name" value="Enolase C-terminal domain-like"/>
    <property type="match status" value="1"/>
</dbReference>
<dbReference type="Pfam" id="PF02746">
    <property type="entry name" value="MR_MLE_N"/>
    <property type="match status" value="1"/>
</dbReference>
<dbReference type="EMBL" id="SMLD01000001">
    <property type="protein sequence ID" value="TDE60297.1"/>
    <property type="molecule type" value="Genomic_DNA"/>
</dbReference>
<comment type="cofactor">
    <cofactor evidence="1">
        <name>a divalent metal cation</name>
        <dbReference type="ChEBI" id="CHEBI:60240"/>
    </cofactor>
</comment>
<comment type="caution">
    <text evidence="9">The sequence shown here is derived from an EMBL/GenBank/DDBJ whole genome shotgun (WGS) entry which is preliminary data.</text>
</comment>
<organism evidence="9 10">
    <name type="scientific">Nonomuraea mesophila</name>
    <dbReference type="NCBI Taxonomy" id="2530382"/>
    <lineage>
        <taxon>Bacteria</taxon>
        <taxon>Bacillati</taxon>
        <taxon>Actinomycetota</taxon>
        <taxon>Actinomycetes</taxon>
        <taxon>Streptosporangiales</taxon>
        <taxon>Streptosporangiaceae</taxon>
        <taxon>Nonomuraea</taxon>
    </lineage>
</organism>
<dbReference type="GO" id="GO:0043748">
    <property type="term" value="F:O-succinylbenzoate synthase activity"/>
    <property type="evidence" value="ECO:0007669"/>
    <property type="project" value="UniProtKB-EC"/>
</dbReference>
<dbReference type="NCBIfam" id="TIGR01928">
    <property type="entry name" value="menC_lowGC_arch"/>
    <property type="match status" value="1"/>
</dbReference>
<dbReference type="RefSeq" id="WP_132627561.1">
    <property type="nucleotide sequence ID" value="NZ_SMLD01000001.1"/>
</dbReference>
<feature type="domain" description="Mandelate racemase/muconate lactonizing enzyme C-terminal" evidence="8">
    <location>
        <begin position="143"/>
        <end position="237"/>
    </location>
</feature>
<dbReference type="UniPathway" id="UPA01057">
    <property type="reaction ID" value="UER00165"/>
</dbReference>
<feature type="region of interest" description="Disordered" evidence="7">
    <location>
        <begin position="370"/>
        <end position="393"/>
    </location>
</feature>
<keyword evidence="3" id="KW-0460">Magnesium</keyword>
<evidence type="ECO:0000256" key="2">
    <source>
        <dbReference type="ARBA" id="ARBA00022723"/>
    </source>
</evidence>
<evidence type="ECO:0000313" key="10">
    <source>
        <dbReference type="Proteomes" id="UP000295136"/>
    </source>
</evidence>
<dbReference type="CDD" id="cd03317">
    <property type="entry name" value="NAAAR"/>
    <property type="match status" value="1"/>
</dbReference>
<dbReference type="InterPro" id="IPR010197">
    <property type="entry name" value="OSBS/NAAAR"/>
</dbReference>
<dbReference type="Gene3D" id="3.20.20.120">
    <property type="entry name" value="Enolase-like C-terminal domain"/>
    <property type="match status" value="1"/>
</dbReference>
<dbReference type="SUPFAM" id="SSF54826">
    <property type="entry name" value="Enolase N-terminal domain-like"/>
    <property type="match status" value="1"/>
</dbReference>
<evidence type="ECO:0000256" key="5">
    <source>
        <dbReference type="ARBA" id="ARBA00029491"/>
    </source>
</evidence>
<proteinExistence type="predicted"/>
<gene>
    <name evidence="9" type="primary">menC</name>
    <name evidence="9" type="ORF">E1295_00150</name>
</gene>
<name>A0A4R5FXK5_9ACTN</name>
<dbReference type="SFLD" id="SFLDF00009">
    <property type="entry name" value="o-succinylbenzoate_synthase"/>
    <property type="match status" value="1"/>
</dbReference>
<accession>A0A4R5FXK5</accession>
<evidence type="ECO:0000313" key="9">
    <source>
        <dbReference type="EMBL" id="TDE60297.1"/>
    </source>
</evidence>
<evidence type="ECO:0000256" key="6">
    <source>
        <dbReference type="NCBIfam" id="TIGR01928"/>
    </source>
</evidence>
<evidence type="ECO:0000256" key="1">
    <source>
        <dbReference type="ARBA" id="ARBA00001968"/>
    </source>
</evidence>
<dbReference type="InterPro" id="IPR013342">
    <property type="entry name" value="Mandelate_racemase_C"/>
</dbReference>
<dbReference type="Gene3D" id="3.30.390.10">
    <property type="entry name" value="Enolase-like, N-terminal domain"/>
    <property type="match status" value="1"/>
</dbReference>
<dbReference type="PANTHER" id="PTHR48073">
    <property type="entry name" value="O-SUCCINYLBENZOATE SYNTHASE-RELATED"/>
    <property type="match status" value="1"/>
</dbReference>
<evidence type="ECO:0000256" key="7">
    <source>
        <dbReference type="SAM" id="MobiDB-lite"/>
    </source>
</evidence>
<dbReference type="Proteomes" id="UP000295136">
    <property type="component" value="Unassembled WGS sequence"/>
</dbReference>
<dbReference type="SMART" id="SM00922">
    <property type="entry name" value="MR_MLE"/>
    <property type="match status" value="1"/>
</dbReference>
<protein>
    <recommendedName>
        <fullName evidence="5 6">o-succinylbenzoate synthase</fullName>
        <ecNumber evidence="5 6">4.2.1.113</ecNumber>
    </recommendedName>
</protein>